<evidence type="ECO:0000256" key="8">
    <source>
        <dbReference type="ARBA" id="ARBA00023170"/>
    </source>
</evidence>
<organism evidence="11 12">
    <name type="scientific">Ziziphus jujuba var. spinosa</name>
    <dbReference type="NCBI Taxonomy" id="714518"/>
    <lineage>
        <taxon>Eukaryota</taxon>
        <taxon>Viridiplantae</taxon>
        <taxon>Streptophyta</taxon>
        <taxon>Embryophyta</taxon>
        <taxon>Tracheophyta</taxon>
        <taxon>Spermatophyta</taxon>
        <taxon>Magnoliopsida</taxon>
        <taxon>eudicotyledons</taxon>
        <taxon>Gunneridae</taxon>
        <taxon>Pentapetalae</taxon>
        <taxon>rosids</taxon>
        <taxon>fabids</taxon>
        <taxon>Rosales</taxon>
        <taxon>Rhamnaceae</taxon>
        <taxon>Paliureae</taxon>
        <taxon>Ziziphus</taxon>
    </lineage>
</organism>
<keyword evidence="3" id="KW-0812">Transmembrane</keyword>
<evidence type="ECO:0000256" key="3">
    <source>
        <dbReference type="ARBA" id="ARBA00022692"/>
    </source>
</evidence>
<evidence type="ECO:0000313" key="12">
    <source>
        <dbReference type="Proteomes" id="UP000813462"/>
    </source>
</evidence>
<evidence type="ECO:0000256" key="1">
    <source>
        <dbReference type="ARBA" id="ARBA00004479"/>
    </source>
</evidence>
<evidence type="ECO:0000256" key="6">
    <source>
        <dbReference type="ARBA" id="ARBA00022989"/>
    </source>
</evidence>
<evidence type="ECO:0000256" key="7">
    <source>
        <dbReference type="ARBA" id="ARBA00023136"/>
    </source>
</evidence>
<sequence length="104" mass="11272">MNNSNFIGRVNVSCIISEREALVWVKQELHDSSNLLASWVGKDCCKSNGNGIICDEITGLLGGGHLNLSYNNLTGQIPSGTQLQTFDESSLLLETLWTTNGTDV</sequence>
<dbReference type="PANTHER" id="PTHR48063">
    <property type="entry name" value="LRR RECEPTOR-LIKE KINASE"/>
    <property type="match status" value="1"/>
</dbReference>
<dbReference type="EMBL" id="JAEACU010000003">
    <property type="protein sequence ID" value="KAH7538013.1"/>
    <property type="molecule type" value="Genomic_DNA"/>
</dbReference>
<keyword evidence="5" id="KW-0677">Repeat</keyword>
<dbReference type="PANTHER" id="PTHR48063:SF98">
    <property type="entry name" value="LRR RECEPTOR-LIKE SERINE_THREONINE-PROTEIN KINASE FLS2"/>
    <property type="match status" value="1"/>
</dbReference>
<keyword evidence="2" id="KW-0433">Leucine-rich repeat</keyword>
<keyword evidence="7" id="KW-0472">Membrane</keyword>
<dbReference type="Gene3D" id="3.80.10.10">
    <property type="entry name" value="Ribonuclease Inhibitor"/>
    <property type="match status" value="1"/>
</dbReference>
<feature type="domain" description="Leucine-rich repeat-containing N-terminal plant-type" evidence="10">
    <location>
        <begin position="17"/>
        <end position="55"/>
    </location>
</feature>
<dbReference type="InterPro" id="IPR046956">
    <property type="entry name" value="RLP23-like"/>
</dbReference>
<comment type="subcellular location">
    <subcellularLocation>
        <location evidence="1">Membrane</location>
        <topology evidence="1">Single-pass type I membrane protein</topology>
    </subcellularLocation>
</comment>
<evidence type="ECO:0000256" key="2">
    <source>
        <dbReference type="ARBA" id="ARBA00022614"/>
    </source>
</evidence>
<proteinExistence type="predicted"/>
<accession>A0A978VR38</accession>
<dbReference type="GO" id="GO:0016020">
    <property type="term" value="C:membrane"/>
    <property type="evidence" value="ECO:0007669"/>
    <property type="project" value="UniProtKB-SubCell"/>
</dbReference>
<evidence type="ECO:0000313" key="11">
    <source>
        <dbReference type="EMBL" id="KAH7538013.1"/>
    </source>
</evidence>
<keyword evidence="9" id="KW-0325">Glycoprotein</keyword>
<evidence type="ECO:0000256" key="4">
    <source>
        <dbReference type="ARBA" id="ARBA00022729"/>
    </source>
</evidence>
<keyword evidence="8" id="KW-0675">Receptor</keyword>
<dbReference type="InterPro" id="IPR032675">
    <property type="entry name" value="LRR_dom_sf"/>
</dbReference>
<keyword evidence="4" id="KW-0732">Signal</keyword>
<reference evidence="11" key="1">
    <citation type="journal article" date="2021" name="Front. Plant Sci.">
        <title>Chromosome-Scale Genome Assembly for Chinese Sour Jujube and Insights Into Its Genome Evolution and Domestication Signature.</title>
        <authorList>
            <person name="Shen L.-Y."/>
            <person name="Luo H."/>
            <person name="Wang X.-L."/>
            <person name="Wang X.-M."/>
            <person name="Qiu X.-J."/>
            <person name="Liu H."/>
            <person name="Zhou S.-S."/>
            <person name="Jia K.-H."/>
            <person name="Nie S."/>
            <person name="Bao Y.-T."/>
            <person name="Zhang R.-G."/>
            <person name="Yun Q.-Z."/>
            <person name="Chai Y.-H."/>
            <person name="Lu J.-Y."/>
            <person name="Li Y."/>
            <person name="Zhao S.-W."/>
            <person name="Mao J.-F."/>
            <person name="Jia S.-G."/>
            <person name="Mao Y.-M."/>
        </authorList>
    </citation>
    <scope>NUCLEOTIDE SEQUENCE</scope>
    <source>
        <strain evidence="11">AT0</strain>
        <tissue evidence="11">Leaf</tissue>
    </source>
</reference>
<name>A0A978VR38_ZIZJJ</name>
<gene>
    <name evidence="11" type="ORF">FEM48_Zijuj03G0154300</name>
</gene>
<keyword evidence="6" id="KW-1133">Transmembrane helix</keyword>
<evidence type="ECO:0000259" key="10">
    <source>
        <dbReference type="Pfam" id="PF08263"/>
    </source>
</evidence>
<dbReference type="SUPFAM" id="SSF52058">
    <property type="entry name" value="L domain-like"/>
    <property type="match status" value="1"/>
</dbReference>
<dbReference type="Pfam" id="PF08263">
    <property type="entry name" value="LRRNT_2"/>
    <property type="match status" value="1"/>
</dbReference>
<protein>
    <recommendedName>
        <fullName evidence="10">Leucine-rich repeat-containing N-terminal plant-type domain-containing protein</fullName>
    </recommendedName>
</protein>
<dbReference type="InterPro" id="IPR013210">
    <property type="entry name" value="LRR_N_plant-typ"/>
</dbReference>
<evidence type="ECO:0000256" key="5">
    <source>
        <dbReference type="ARBA" id="ARBA00022737"/>
    </source>
</evidence>
<dbReference type="Proteomes" id="UP000813462">
    <property type="component" value="Unassembled WGS sequence"/>
</dbReference>
<evidence type="ECO:0000256" key="9">
    <source>
        <dbReference type="ARBA" id="ARBA00023180"/>
    </source>
</evidence>
<dbReference type="AlphaFoldDB" id="A0A978VR38"/>
<comment type="caution">
    <text evidence="11">The sequence shown here is derived from an EMBL/GenBank/DDBJ whole genome shotgun (WGS) entry which is preliminary data.</text>
</comment>